<evidence type="ECO:0000313" key="1">
    <source>
        <dbReference type="EMBL" id="MDO7874039.1"/>
    </source>
</evidence>
<evidence type="ECO:0008006" key="3">
    <source>
        <dbReference type="Google" id="ProtNLM"/>
    </source>
</evidence>
<gene>
    <name evidence="1" type="ORF">Q5H93_04790</name>
</gene>
<dbReference type="RefSeq" id="WP_305005358.1">
    <property type="nucleotide sequence ID" value="NZ_JAUQSY010000003.1"/>
</dbReference>
<evidence type="ECO:0000313" key="2">
    <source>
        <dbReference type="Proteomes" id="UP001176429"/>
    </source>
</evidence>
<accession>A0ABT9B6Z1</accession>
<dbReference type="EMBL" id="JAUQSY010000003">
    <property type="protein sequence ID" value="MDO7874039.1"/>
    <property type="molecule type" value="Genomic_DNA"/>
</dbReference>
<reference evidence="1" key="1">
    <citation type="submission" date="2023-07" db="EMBL/GenBank/DDBJ databases">
        <authorList>
            <person name="Kim M.K."/>
        </authorList>
    </citation>
    <scope>NUCLEOTIDE SEQUENCE</scope>
    <source>
        <strain evidence="1">ASUV-10-1</strain>
    </source>
</reference>
<comment type="caution">
    <text evidence="1">The sequence shown here is derived from an EMBL/GenBank/DDBJ whole genome shotgun (WGS) entry which is preliminary data.</text>
</comment>
<dbReference type="Proteomes" id="UP001176429">
    <property type="component" value="Unassembled WGS sequence"/>
</dbReference>
<keyword evidence="2" id="KW-1185">Reference proteome</keyword>
<sequence>MKALLPILASLAVLTANCSKSKSDDPNPTVYISGSGLPGNWKLVNLQCYCAPAPLANEQLAITSADFAEYRNGTQIFDATYTIGSTTRCGLPSIVPALILVPKMNYSAVRSVGYTLHNDTLVLDYGSACDAPRKSYRRVR</sequence>
<proteinExistence type="predicted"/>
<name>A0ABT9B6Z1_9BACT</name>
<protein>
    <recommendedName>
        <fullName evidence="3">Lipocalin-like domain-containing protein</fullName>
    </recommendedName>
</protein>
<organism evidence="1 2">
    <name type="scientific">Hymenobacter aranciens</name>
    <dbReference type="NCBI Taxonomy" id="3063996"/>
    <lineage>
        <taxon>Bacteria</taxon>
        <taxon>Pseudomonadati</taxon>
        <taxon>Bacteroidota</taxon>
        <taxon>Cytophagia</taxon>
        <taxon>Cytophagales</taxon>
        <taxon>Hymenobacteraceae</taxon>
        <taxon>Hymenobacter</taxon>
    </lineage>
</organism>